<organism evidence="1 2">
    <name type="scientific">Acinetobacter junii CIP 107470 = MTCC 11364</name>
    <dbReference type="NCBI Taxonomy" id="1217666"/>
    <lineage>
        <taxon>Bacteria</taxon>
        <taxon>Pseudomonadati</taxon>
        <taxon>Pseudomonadota</taxon>
        <taxon>Gammaproteobacteria</taxon>
        <taxon>Moraxellales</taxon>
        <taxon>Moraxellaceae</taxon>
        <taxon>Acinetobacter</taxon>
    </lineage>
</organism>
<dbReference type="PATRIC" id="fig|1330047.3.peg.1674"/>
<dbReference type="Proteomes" id="UP000018420">
    <property type="component" value="Unassembled WGS sequence"/>
</dbReference>
<accession>S7WRS5</accession>
<gene>
    <name evidence="1" type="ORF">L292_3081</name>
</gene>
<evidence type="ECO:0000313" key="2">
    <source>
        <dbReference type="Proteomes" id="UP000018420"/>
    </source>
</evidence>
<comment type="caution">
    <text evidence="1">The sequence shown here is derived from an EMBL/GenBank/DDBJ whole genome shotgun (WGS) entry which is preliminary data.</text>
</comment>
<dbReference type="AlphaFoldDB" id="S7WRS5"/>
<evidence type="ECO:0000313" key="1">
    <source>
        <dbReference type="EMBL" id="EPR85881.1"/>
    </source>
</evidence>
<name>S7WRS5_ACIJU</name>
<protein>
    <submittedName>
        <fullName evidence="1">Uncharacterized protein</fullName>
    </submittedName>
</protein>
<sequence length="46" mass="5166">MLPTKILKLRLSRIQKGNEHLSTQDKLMLVSMESPDLSANIFAALI</sequence>
<dbReference type="EMBL" id="ASYZ01000085">
    <property type="protein sequence ID" value="EPR85881.1"/>
    <property type="molecule type" value="Genomic_DNA"/>
</dbReference>
<reference evidence="1 2" key="1">
    <citation type="submission" date="2013-05" db="EMBL/GenBank/DDBJ databases">
        <title>Genome assembly of Acinetobacter junii MTCC 11364.</title>
        <authorList>
            <person name="Khatri I."/>
            <person name="Singh N.K."/>
            <person name="Subramanian S."/>
            <person name="Mayilraj S."/>
        </authorList>
    </citation>
    <scope>NUCLEOTIDE SEQUENCE [LARGE SCALE GENOMIC DNA]</scope>
    <source>
        <strain evidence="1 2">MTCC 11364</strain>
    </source>
</reference>
<proteinExistence type="predicted"/>